<keyword evidence="2" id="KW-1185">Reference proteome</keyword>
<accession>U1LX02</accession>
<dbReference type="Proteomes" id="UP000016464">
    <property type="component" value="Unassembled WGS sequence"/>
</dbReference>
<name>U1LX02_9BACL</name>
<sequence>MLGVMERKETGERARIFWEYPCETVSVDWDDAHIFVNDIKLKKMMDVYDFRYGIAEREVNSSIPN</sequence>
<evidence type="ECO:0000313" key="1">
    <source>
        <dbReference type="EMBL" id="ERG66772.1"/>
    </source>
</evidence>
<organism evidence="1 2">
    <name type="scientific">Exiguobacterium chiriqhucha RW-2</name>
    <dbReference type="NCBI Taxonomy" id="1345023"/>
    <lineage>
        <taxon>Bacteria</taxon>
        <taxon>Bacillati</taxon>
        <taxon>Bacillota</taxon>
        <taxon>Bacilli</taxon>
        <taxon>Bacillales</taxon>
        <taxon>Bacillales Family XII. Incertae Sedis</taxon>
        <taxon>Exiguobacterium</taxon>
    </lineage>
</organism>
<evidence type="ECO:0000313" key="2">
    <source>
        <dbReference type="Proteomes" id="UP000016464"/>
    </source>
</evidence>
<dbReference type="InterPro" id="IPR035406">
    <property type="entry name" value="DUF5412"/>
</dbReference>
<dbReference type="Pfam" id="PF17428">
    <property type="entry name" value="DUF5412"/>
    <property type="match status" value="1"/>
</dbReference>
<reference evidence="1 2" key="1">
    <citation type="journal article" date="2013" name="Genome Announc.">
        <title>Draft Genome Sequence of Exiguobacterium pavilionensis Strain RW-2, with Wide Thermal, Salinity, and pH Tolerance, Isolated from Modern Freshwater Microbialites.</title>
        <authorList>
            <person name="White R.A.III."/>
            <person name="Grassa C.J."/>
            <person name="Suttle C.A."/>
        </authorList>
    </citation>
    <scope>NUCLEOTIDE SEQUENCE [LARGE SCALE GENOMIC DNA]</scope>
    <source>
        <strain evidence="1 2">RW-2</strain>
    </source>
</reference>
<dbReference type="PATRIC" id="fig|1345023.5.peg.2244"/>
<proteinExistence type="predicted"/>
<gene>
    <name evidence="1" type="ORF">M467_05710</name>
</gene>
<comment type="caution">
    <text evidence="1">The sequence shown here is derived from an EMBL/GenBank/DDBJ whole genome shotgun (WGS) entry which is preliminary data.</text>
</comment>
<dbReference type="EMBL" id="ATCL01000020">
    <property type="protein sequence ID" value="ERG66772.1"/>
    <property type="molecule type" value="Genomic_DNA"/>
</dbReference>
<dbReference type="AlphaFoldDB" id="U1LX02"/>
<protein>
    <submittedName>
        <fullName evidence="1">Uncharacterized protein</fullName>
    </submittedName>
</protein>